<dbReference type="Gene3D" id="3.40.1440.10">
    <property type="entry name" value="GIY-YIG endonuclease"/>
    <property type="match status" value="1"/>
</dbReference>
<dbReference type="EMBL" id="PIXC01000033">
    <property type="protein sequence ID" value="PKE25296.1"/>
    <property type="molecule type" value="Genomic_DNA"/>
</dbReference>
<reference evidence="3 4" key="1">
    <citation type="submission" date="2017-12" db="EMBL/GenBank/DDBJ databases">
        <title>Genomics of Macrococcus caseolyticus.</title>
        <authorList>
            <person name="MacFadyen A.C."/>
            <person name="Paterson G.K."/>
        </authorList>
    </citation>
    <scope>NUCLEOTIDE SEQUENCE [LARGE SCALE GENOMIC DNA]</scope>
    <source>
        <strain evidence="3 4">5788_EF188</strain>
    </source>
</reference>
<dbReference type="InterPro" id="IPR000305">
    <property type="entry name" value="GIY-YIG_endonuc"/>
</dbReference>
<dbReference type="InterPro" id="IPR035901">
    <property type="entry name" value="GIY-YIG_endonuc_sf"/>
</dbReference>
<dbReference type="AlphaFoldDB" id="A0A855GLR6"/>
<sequence length="84" mass="9931">MDKHYIYILKCADDSLYTGYTTHLDRRLAVHSSGKGAKYTRVRLPVERVYDESFDSKREAMQREYTIKQMTRAQKLKLIKGDLE</sequence>
<proteinExistence type="inferred from homology"/>
<dbReference type="PANTHER" id="PTHR34477">
    <property type="entry name" value="UPF0213 PROTEIN YHBQ"/>
    <property type="match status" value="1"/>
</dbReference>
<dbReference type="RefSeq" id="WP_101038222.1">
    <property type="nucleotide sequence ID" value="NZ_CP073801.1"/>
</dbReference>
<comment type="similarity">
    <text evidence="1">Belongs to the UPF0213 family.</text>
</comment>
<gene>
    <name evidence="3" type="ORF">CW686_11005</name>
</gene>
<dbReference type="PROSITE" id="PS50164">
    <property type="entry name" value="GIY_YIG"/>
    <property type="match status" value="1"/>
</dbReference>
<protein>
    <recommendedName>
        <fullName evidence="2">GIY-YIG domain-containing protein</fullName>
    </recommendedName>
</protein>
<dbReference type="SUPFAM" id="SSF82771">
    <property type="entry name" value="GIY-YIG endonuclease"/>
    <property type="match status" value="1"/>
</dbReference>
<evidence type="ECO:0000313" key="3">
    <source>
        <dbReference type="EMBL" id="PKE25296.1"/>
    </source>
</evidence>
<comment type="caution">
    <text evidence="3">The sequence shown here is derived from an EMBL/GenBank/DDBJ whole genome shotgun (WGS) entry which is preliminary data.</text>
</comment>
<evidence type="ECO:0000313" key="4">
    <source>
        <dbReference type="Proteomes" id="UP000233482"/>
    </source>
</evidence>
<evidence type="ECO:0000259" key="2">
    <source>
        <dbReference type="PROSITE" id="PS50164"/>
    </source>
</evidence>
<accession>A0A855GLR6</accession>
<name>A0A855GLR6_9STAP</name>
<dbReference type="InterPro" id="IPR050190">
    <property type="entry name" value="UPF0213_domain"/>
</dbReference>
<evidence type="ECO:0000256" key="1">
    <source>
        <dbReference type="ARBA" id="ARBA00007435"/>
    </source>
</evidence>
<dbReference type="Proteomes" id="UP000233482">
    <property type="component" value="Unassembled WGS sequence"/>
</dbReference>
<organism evidence="3 4">
    <name type="scientific">Macrococcoides caseolyticum</name>
    <dbReference type="NCBI Taxonomy" id="69966"/>
    <lineage>
        <taxon>Bacteria</taxon>
        <taxon>Bacillati</taxon>
        <taxon>Bacillota</taxon>
        <taxon>Bacilli</taxon>
        <taxon>Bacillales</taxon>
        <taxon>Staphylococcaceae</taxon>
        <taxon>Macrococcoides</taxon>
    </lineage>
</organism>
<dbReference type="Pfam" id="PF01541">
    <property type="entry name" value="GIY-YIG"/>
    <property type="match status" value="1"/>
</dbReference>
<dbReference type="CDD" id="cd10456">
    <property type="entry name" value="GIY-YIG_UPF0213"/>
    <property type="match status" value="1"/>
</dbReference>
<dbReference type="PANTHER" id="PTHR34477:SF1">
    <property type="entry name" value="UPF0213 PROTEIN YHBQ"/>
    <property type="match status" value="1"/>
</dbReference>
<feature type="domain" description="GIY-YIG" evidence="2">
    <location>
        <begin position="2"/>
        <end position="77"/>
    </location>
</feature>